<organism evidence="8 9">
    <name type="scientific">Veronia pacifica</name>
    <dbReference type="NCBI Taxonomy" id="1080227"/>
    <lineage>
        <taxon>Bacteria</taxon>
        <taxon>Pseudomonadati</taxon>
        <taxon>Pseudomonadota</taxon>
        <taxon>Gammaproteobacteria</taxon>
        <taxon>Vibrionales</taxon>
        <taxon>Vibrionaceae</taxon>
        <taxon>Veronia</taxon>
    </lineage>
</organism>
<reference evidence="8 9" key="1">
    <citation type="submission" date="2016-05" db="EMBL/GenBank/DDBJ databases">
        <title>Genomic Taxonomy of the Vibrionaceae.</title>
        <authorList>
            <person name="Gomez-Gil B."/>
            <person name="Enciso-Ibarra J."/>
        </authorList>
    </citation>
    <scope>NUCLEOTIDE SEQUENCE [LARGE SCALE GENOMIC DNA]</scope>
    <source>
        <strain evidence="8 9">CAIM 1920</strain>
    </source>
</reference>
<evidence type="ECO:0000313" key="9">
    <source>
        <dbReference type="Proteomes" id="UP000094936"/>
    </source>
</evidence>
<feature type="transmembrane region" description="Helical" evidence="6">
    <location>
        <begin position="21"/>
        <end position="49"/>
    </location>
</feature>
<dbReference type="EMBL" id="LYBM01000004">
    <property type="protein sequence ID" value="ODA35406.1"/>
    <property type="molecule type" value="Genomic_DNA"/>
</dbReference>
<keyword evidence="9" id="KW-1185">Reference proteome</keyword>
<name>A0A1C3EQA5_9GAMM</name>
<dbReference type="AlphaFoldDB" id="A0A1C3EQA5"/>
<evidence type="ECO:0000256" key="6">
    <source>
        <dbReference type="SAM" id="Phobius"/>
    </source>
</evidence>
<evidence type="ECO:0000256" key="4">
    <source>
        <dbReference type="ARBA" id="ARBA00022989"/>
    </source>
</evidence>
<dbReference type="OrthoDB" id="9793824at2"/>
<dbReference type="InterPro" id="IPR051791">
    <property type="entry name" value="Pra-immunoreactive"/>
</dbReference>
<dbReference type="GO" id="GO:0005886">
    <property type="term" value="C:plasma membrane"/>
    <property type="evidence" value="ECO:0007669"/>
    <property type="project" value="UniProtKB-SubCell"/>
</dbReference>
<comment type="subcellular location">
    <subcellularLocation>
        <location evidence="1">Cell membrane</location>
        <topology evidence="1">Multi-pass membrane protein</topology>
    </subcellularLocation>
</comment>
<evidence type="ECO:0000313" key="8">
    <source>
        <dbReference type="EMBL" id="ODA35406.1"/>
    </source>
</evidence>
<gene>
    <name evidence="8" type="ORF">A8L45_04395</name>
</gene>
<keyword evidence="2" id="KW-1003">Cell membrane</keyword>
<evidence type="ECO:0000256" key="2">
    <source>
        <dbReference type="ARBA" id="ARBA00022475"/>
    </source>
</evidence>
<comment type="caution">
    <text evidence="8">The sequence shown here is derived from an EMBL/GenBank/DDBJ whole genome shotgun (WGS) entry which is preliminary data.</text>
</comment>
<dbReference type="Pfam" id="PF06271">
    <property type="entry name" value="RDD"/>
    <property type="match status" value="1"/>
</dbReference>
<evidence type="ECO:0000256" key="3">
    <source>
        <dbReference type="ARBA" id="ARBA00022692"/>
    </source>
</evidence>
<keyword evidence="3 6" id="KW-0812">Transmembrane</keyword>
<sequence length="159" mass="17501">MSEQTVIDIPMGAGFFRRLAAWIYDVLVLTAVEMLAVALVMSGFAIAFSLGVSLEEYIDASDFLSRHPVASPLFTAYIALVAVMFFGYFWSKGGQTLGMRAWKLRIQNVDGTRITFSQALVRMATSAFGLGNLVVLIDSNNQSLQDMMAKCQTIKLNQV</sequence>
<protein>
    <recommendedName>
        <fullName evidence="7">RDD domain-containing protein</fullName>
    </recommendedName>
</protein>
<evidence type="ECO:0000256" key="1">
    <source>
        <dbReference type="ARBA" id="ARBA00004651"/>
    </source>
</evidence>
<accession>A0A1C3EQA5</accession>
<dbReference type="PANTHER" id="PTHR36115:SF10">
    <property type="entry name" value="RDD DOMAIN-CONTAINING PROTEIN"/>
    <property type="match status" value="1"/>
</dbReference>
<evidence type="ECO:0000259" key="7">
    <source>
        <dbReference type="Pfam" id="PF06271"/>
    </source>
</evidence>
<keyword evidence="5 6" id="KW-0472">Membrane</keyword>
<dbReference type="InterPro" id="IPR010432">
    <property type="entry name" value="RDD"/>
</dbReference>
<proteinExistence type="predicted"/>
<dbReference type="RefSeq" id="WP_068899616.1">
    <property type="nucleotide sequence ID" value="NZ_JBHUIF010000003.1"/>
</dbReference>
<keyword evidence="4 6" id="KW-1133">Transmembrane helix</keyword>
<dbReference type="STRING" id="1080227.A8L45_04395"/>
<dbReference type="PANTHER" id="PTHR36115">
    <property type="entry name" value="PROLINE-RICH ANTIGEN HOMOLOG-RELATED"/>
    <property type="match status" value="1"/>
</dbReference>
<feature type="transmembrane region" description="Helical" evidence="6">
    <location>
        <begin position="69"/>
        <end position="90"/>
    </location>
</feature>
<evidence type="ECO:0000256" key="5">
    <source>
        <dbReference type="ARBA" id="ARBA00023136"/>
    </source>
</evidence>
<dbReference type="Proteomes" id="UP000094936">
    <property type="component" value="Unassembled WGS sequence"/>
</dbReference>
<feature type="domain" description="RDD" evidence="7">
    <location>
        <begin position="13"/>
        <end position="150"/>
    </location>
</feature>